<dbReference type="GO" id="GO:0004842">
    <property type="term" value="F:ubiquitin-protein transferase activity"/>
    <property type="evidence" value="ECO:0007669"/>
    <property type="project" value="TreeGrafter"/>
</dbReference>
<evidence type="ECO:0000256" key="1">
    <source>
        <dbReference type="ARBA" id="ARBA00022737"/>
    </source>
</evidence>
<dbReference type="InterPro" id="IPR036770">
    <property type="entry name" value="Ankyrin_rpt-contain_sf"/>
</dbReference>
<keyword evidence="1" id="KW-0677">Repeat</keyword>
<sequence length="314" mass="33118">MDLDMLRALLALHAAAAGSGSGGAPPRTYATPLLRTVREWNQPRHQEDALITALRADLGLGSSPIDGTDAKGRTALFHLVKKRLNRAARFLVERGADPLLADSKGMSPLSIACMGAAGQAGLGTVGFIDAALSHMRATGRTDDVERVLNQRVGEDPRSRSLLHVAVSKATLDEGGLALLHVALAHGADPNAPMPLGARALHGAVAQDNTAAVLALLRHGADINAAKDDGATPLHFAVLRGKPAMVTLLLARGADPSCRFGRPTNDDVPYWEGKTAAELAFMDSSRLMADAIYQWKDLWEPVPACNDARAVDSTD</sequence>
<evidence type="ECO:0000256" key="2">
    <source>
        <dbReference type="ARBA" id="ARBA00023043"/>
    </source>
</evidence>
<dbReference type="GO" id="GO:0085020">
    <property type="term" value="P:protein K6-linked ubiquitination"/>
    <property type="evidence" value="ECO:0007669"/>
    <property type="project" value="TreeGrafter"/>
</dbReference>
<dbReference type="PROSITE" id="PS50088">
    <property type="entry name" value="ANK_REPEAT"/>
    <property type="match status" value="2"/>
</dbReference>
<dbReference type="SUPFAM" id="SSF48403">
    <property type="entry name" value="Ankyrin repeat"/>
    <property type="match status" value="1"/>
</dbReference>
<evidence type="ECO:0000313" key="3">
    <source>
        <dbReference type="EMBL" id="AVK75888.1"/>
    </source>
</evidence>
<dbReference type="KEGG" id="vg:36842601"/>
<dbReference type="GeneID" id="36842601"/>
<dbReference type="PANTHER" id="PTHR24171:SF8">
    <property type="entry name" value="BRCA1-ASSOCIATED RING DOMAIN PROTEIN 1"/>
    <property type="match status" value="1"/>
</dbReference>
<reference evidence="3" key="1">
    <citation type="journal article" date="2018" name="Nat. Commun.">
        <title>Diversity and evolution of the emerging Pandoraviridae family.</title>
        <authorList>
            <person name="Legendre M."/>
            <person name="Fabre E."/>
            <person name="Poirot O."/>
            <person name="Jeudy S."/>
            <person name="Lartigue A."/>
            <person name="Alempic J.M."/>
            <person name="Beucher L."/>
            <person name="Philippe N."/>
            <person name="Bertaux L."/>
            <person name="Christo-Foroux E."/>
            <person name="Labadie K."/>
            <person name="Coute Y."/>
            <person name="Abergel C."/>
            <person name="Claverie J.M."/>
        </authorList>
    </citation>
    <scope>NUCLEOTIDE SEQUENCE [LARGE SCALE GENOMIC DNA]</scope>
    <source>
        <strain evidence="3">Neocaledonia</strain>
    </source>
</reference>
<organism evidence="3">
    <name type="scientific">Pandoravirus neocaledonia</name>
    <dbReference type="NCBI Taxonomy" id="2107708"/>
    <lineage>
        <taxon>Viruses</taxon>
        <taxon>Pandoravirus</taxon>
    </lineage>
</organism>
<name>A0A2U7UBP4_9VIRU</name>
<dbReference type="Proteomes" id="UP000249287">
    <property type="component" value="Segment"/>
</dbReference>
<gene>
    <name evidence="3" type="ORF">pneo_cds_281</name>
</gene>
<dbReference type="PANTHER" id="PTHR24171">
    <property type="entry name" value="ANKYRIN REPEAT DOMAIN-CONTAINING PROTEIN 39-RELATED"/>
    <property type="match status" value="1"/>
</dbReference>
<keyword evidence="2" id="KW-0040">ANK repeat</keyword>
<accession>A0A2U7UBP4</accession>
<dbReference type="EMBL" id="MG011690">
    <property type="protein sequence ID" value="AVK75888.1"/>
    <property type="molecule type" value="Genomic_DNA"/>
</dbReference>
<dbReference type="InterPro" id="IPR002110">
    <property type="entry name" value="Ankyrin_rpt"/>
</dbReference>
<dbReference type="Gene3D" id="1.25.40.20">
    <property type="entry name" value="Ankyrin repeat-containing domain"/>
    <property type="match status" value="2"/>
</dbReference>
<dbReference type="RefSeq" id="YP_009481891.1">
    <property type="nucleotide sequence ID" value="NC_037666.1"/>
</dbReference>
<protein>
    <submittedName>
        <fullName evidence="3">Ankyrin repeat domain containing protein</fullName>
    </submittedName>
</protein>
<dbReference type="SMART" id="SM00248">
    <property type="entry name" value="ANK"/>
    <property type="match status" value="5"/>
</dbReference>
<dbReference type="Pfam" id="PF12796">
    <property type="entry name" value="Ank_2"/>
    <property type="match status" value="1"/>
</dbReference>
<proteinExistence type="predicted"/>
<dbReference type="PROSITE" id="PS50297">
    <property type="entry name" value="ANK_REP_REGION"/>
    <property type="match status" value="2"/>
</dbReference>